<dbReference type="InterPro" id="IPR004753">
    <property type="entry name" value="MreB"/>
</dbReference>
<accession>A0ABS0LQ81</accession>
<feature type="binding site" evidence="6">
    <location>
        <begin position="158"/>
        <end position="160"/>
    </location>
    <ligand>
        <name>ATP</name>
        <dbReference type="ChEBI" id="CHEBI:30616"/>
    </ligand>
</feature>
<dbReference type="InterPro" id="IPR043129">
    <property type="entry name" value="ATPase_NBD"/>
</dbReference>
<keyword evidence="8" id="KW-1185">Reference proteome</keyword>
<evidence type="ECO:0000256" key="4">
    <source>
        <dbReference type="ARBA" id="ARBA00022960"/>
    </source>
</evidence>
<dbReference type="PANTHER" id="PTHR42749:SF1">
    <property type="entry name" value="CELL SHAPE-DETERMINING PROTEIN MREB"/>
    <property type="match status" value="1"/>
</dbReference>
<dbReference type="Pfam" id="PF06723">
    <property type="entry name" value="MreB_Mbl"/>
    <property type="match status" value="1"/>
</dbReference>
<comment type="subunit">
    <text evidence="6">Forms polymers.</text>
</comment>
<dbReference type="InterPro" id="IPR004000">
    <property type="entry name" value="Actin"/>
</dbReference>
<comment type="similarity">
    <text evidence="5 6">Belongs to the FtsA/MreB family.</text>
</comment>
<dbReference type="RefSeq" id="WP_197114140.1">
    <property type="nucleotide sequence ID" value="NZ_JACBXQ010000001.1"/>
</dbReference>
<keyword evidence="1 6" id="KW-0963">Cytoplasm</keyword>
<comment type="subcellular location">
    <subcellularLocation>
        <location evidence="6">Cytoplasm</location>
    </subcellularLocation>
    <text evidence="6">Membrane-associated.</text>
</comment>
<evidence type="ECO:0000313" key="7">
    <source>
        <dbReference type="EMBL" id="MBG9985650.1"/>
    </source>
</evidence>
<feature type="binding site" evidence="6">
    <location>
        <begin position="288"/>
        <end position="291"/>
    </location>
    <ligand>
        <name>ATP</name>
        <dbReference type="ChEBI" id="CHEBI:30616"/>
    </ligand>
</feature>
<evidence type="ECO:0000313" key="8">
    <source>
        <dbReference type="Proteomes" id="UP000721415"/>
    </source>
</evidence>
<name>A0ABS0LQ81_9LACT</name>
<gene>
    <name evidence="6" type="primary">mreB</name>
    <name evidence="7" type="ORF">HZY91_01940</name>
</gene>
<keyword evidence="4 6" id="KW-0133">Cell shape</keyword>
<feature type="binding site" evidence="6">
    <location>
        <begin position="206"/>
        <end position="209"/>
    </location>
    <ligand>
        <name>ATP</name>
        <dbReference type="ChEBI" id="CHEBI:30616"/>
    </ligand>
</feature>
<dbReference type="InterPro" id="IPR056546">
    <property type="entry name" value="MreB_MamK-like"/>
</dbReference>
<dbReference type="SUPFAM" id="SSF53067">
    <property type="entry name" value="Actin-like ATPase domain"/>
    <property type="match status" value="2"/>
</dbReference>
<evidence type="ECO:0000256" key="5">
    <source>
        <dbReference type="ARBA" id="ARBA00023458"/>
    </source>
</evidence>
<sequence length="341" mass="36377">MAIFGKQALGIDLGTANTIIYIANKGVALREPSIVALRKETGEVVAYGKEASKLVGRTSDTYETLHPIRNGVIANFSLTKQMLGHFIQQAVNHSFGKPEVVICAPSKISKVERKAIIDAIKALGINRAMIIEEPFAAAVGAELAIEEPRGKMVVDIGGGTTDIATISYGEIVHSLTLIAGGNSMNEGIAAHVRQEHQLVIGDYTAETLKMVIGTAMPEQGDLEDHLVVKGRNVALGVPGDAKVSSKLVLEAIDEVISQIIVGIKQVLEQTPPELSADIMETGIVLTGGGSLLKRMPKRIEKEIGVPVVLADLPMDCVAIGAGKMIKELDRQSRIIEKKSRL</sequence>
<evidence type="ECO:0000256" key="6">
    <source>
        <dbReference type="HAMAP-Rule" id="MF_02207"/>
    </source>
</evidence>
<organism evidence="7 8">
    <name type="scientific">Facklamia lactis</name>
    <dbReference type="NCBI Taxonomy" id="2749967"/>
    <lineage>
        <taxon>Bacteria</taxon>
        <taxon>Bacillati</taxon>
        <taxon>Bacillota</taxon>
        <taxon>Bacilli</taxon>
        <taxon>Lactobacillales</taxon>
        <taxon>Aerococcaceae</taxon>
        <taxon>Facklamia</taxon>
    </lineage>
</organism>
<proteinExistence type="inferred from homology"/>
<evidence type="ECO:0000256" key="1">
    <source>
        <dbReference type="ARBA" id="ARBA00022490"/>
    </source>
</evidence>
<dbReference type="PRINTS" id="PR01652">
    <property type="entry name" value="SHAPEPROTEIN"/>
</dbReference>
<dbReference type="NCBIfam" id="NF010539">
    <property type="entry name" value="PRK13927.1"/>
    <property type="match status" value="1"/>
</dbReference>
<dbReference type="CDD" id="cd10225">
    <property type="entry name" value="ASKHA_NBD_MreB-like"/>
    <property type="match status" value="1"/>
</dbReference>
<dbReference type="PANTHER" id="PTHR42749">
    <property type="entry name" value="CELL SHAPE-DETERMINING PROTEIN MREB"/>
    <property type="match status" value="1"/>
</dbReference>
<comment type="caution">
    <text evidence="7">The sequence shown here is derived from an EMBL/GenBank/DDBJ whole genome shotgun (WGS) entry which is preliminary data.</text>
</comment>
<dbReference type="Proteomes" id="UP000721415">
    <property type="component" value="Unassembled WGS sequence"/>
</dbReference>
<evidence type="ECO:0000256" key="2">
    <source>
        <dbReference type="ARBA" id="ARBA00022741"/>
    </source>
</evidence>
<dbReference type="HAMAP" id="MF_02207">
    <property type="entry name" value="MreB"/>
    <property type="match status" value="1"/>
</dbReference>
<dbReference type="SMART" id="SM00268">
    <property type="entry name" value="ACTIN"/>
    <property type="match status" value="1"/>
</dbReference>
<dbReference type="Gene3D" id="3.30.420.40">
    <property type="match status" value="3"/>
</dbReference>
<dbReference type="EMBL" id="JACBXQ010000001">
    <property type="protein sequence ID" value="MBG9985650.1"/>
    <property type="molecule type" value="Genomic_DNA"/>
</dbReference>
<keyword evidence="3 6" id="KW-0067">ATP-binding</keyword>
<protein>
    <recommendedName>
        <fullName evidence="6">Cell shape-determining protein MreB</fullName>
    </recommendedName>
</protein>
<comment type="function">
    <text evidence="6">Forms membrane-associated dynamic filaments that are essential for cell shape determination. Acts by regulating cell wall synthesis and cell elongation, and thus cell shape. A feedback loop between cell geometry and MreB localization may maintain elongated cell shape by targeting cell wall growth to regions of negative cell wall curvature.</text>
</comment>
<reference evidence="7 8" key="1">
    <citation type="submission" date="2020-07" db="EMBL/GenBank/DDBJ databases">
        <title>Facklamia lactis sp. nov., isolated from raw milk.</title>
        <authorList>
            <person name="Doll E.V."/>
            <person name="Huptas C."/>
            <person name="Staib L."/>
            <person name="Wenning M."/>
            <person name="Scherer S."/>
        </authorList>
    </citation>
    <scope>NUCLEOTIDE SEQUENCE [LARGE SCALE GENOMIC DNA]</scope>
    <source>
        <strain evidence="7 8">DSM 111018</strain>
    </source>
</reference>
<evidence type="ECO:0000256" key="3">
    <source>
        <dbReference type="ARBA" id="ARBA00022840"/>
    </source>
</evidence>
<keyword evidence="2 6" id="KW-0547">Nucleotide-binding</keyword>
<feature type="binding site" evidence="6">
    <location>
        <begin position="15"/>
        <end position="17"/>
    </location>
    <ligand>
        <name>ATP</name>
        <dbReference type="ChEBI" id="CHEBI:30616"/>
    </ligand>
</feature>